<evidence type="ECO:0000313" key="7">
    <source>
        <dbReference type="EMBL" id="USQ97572.1"/>
    </source>
</evidence>
<comment type="similarity">
    <text evidence="4">Belongs to the Omp25/RopB family.</text>
</comment>
<reference evidence="7 8" key="1">
    <citation type="submission" date="2022-04" db="EMBL/GenBank/DDBJ databases">
        <title>Genome sequence of soybean root-associated Caulobacter segnis RL271.</title>
        <authorList>
            <person name="Longley R."/>
            <person name="Bonito G."/>
            <person name="Trigodet F."/>
            <person name="Crosson S."/>
            <person name="Fiebig A."/>
        </authorList>
    </citation>
    <scope>NUCLEOTIDE SEQUENCE [LARGE SCALE GENOMIC DNA]</scope>
    <source>
        <strain evidence="7 8">RL271</strain>
    </source>
</reference>
<evidence type="ECO:0000256" key="3">
    <source>
        <dbReference type="ARBA" id="ARBA00023136"/>
    </source>
</evidence>
<dbReference type="PANTHER" id="PTHR34001:SF3">
    <property type="entry name" value="BLL7405 PROTEIN"/>
    <property type="match status" value="1"/>
</dbReference>
<evidence type="ECO:0000256" key="5">
    <source>
        <dbReference type="SAM" id="SignalP"/>
    </source>
</evidence>
<gene>
    <name evidence="7" type="ORF">MZV50_08560</name>
</gene>
<evidence type="ECO:0000313" key="8">
    <source>
        <dbReference type="Proteomes" id="UP001057520"/>
    </source>
</evidence>
<dbReference type="Proteomes" id="UP001057520">
    <property type="component" value="Chromosome"/>
</dbReference>
<feature type="chain" id="PRO_5046604187" evidence="5">
    <location>
        <begin position="24"/>
        <end position="214"/>
    </location>
</feature>
<evidence type="ECO:0000256" key="1">
    <source>
        <dbReference type="ARBA" id="ARBA00004370"/>
    </source>
</evidence>
<evidence type="ECO:0000259" key="6">
    <source>
        <dbReference type="Pfam" id="PF13505"/>
    </source>
</evidence>
<accession>A0ABY4ZZY3</accession>
<proteinExistence type="inferred from homology"/>
<dbReference type="PANTHER" id="PTHR34001">
    <property type="entry name" value="BLL7405 PROTEIN"/>
    <property type="match status" value="1"/>
</dbReference>
<evidence type="ECO:0000256" key="4">
    <source>
        <dbReference type="ARBA" id="ARBA00038306"/>
    </source>
</evidence>
<dbReference type="InterPro" id="IPR051692">
    <property type="entry name" value="OMP-like"/>
</dbReference>
<protein>
    <submittedName>
        <fullName evidence="7">Porin family protein</fullName>
    </submittedName>
</protein>
<feature type="signal peptide" evidence="5">
    <location>
        <begin position="1"/>
        <end position="23"/>
    </location>
</feature>
<comment type="subcellular location">
    <subcellularLocation>
        <location evidence="1">Membrane</location>
    </subcellularLocation>
</comment>
<dbReference type="Pfam" id="PF13505">
    <property type="entry name" value="OMP_b-brl"/>
    <property type="match status" value="1"/>
</dbReference>
<keyword evidence="8" id="KW-1185">Reference proteome</keyword>
<keyword evidence="3" id="KW-0472">Membrane</keyword>
<dbReference type="Gene3D" id="2.40.160.20">
    <property type="match status" value="1"/>
</dbReference>
<evidence type="ECO:0000256" key="2">
    <source>
        <dbReference type="ARBA" id="ARBA00022729"/>
    </source>
</evidence>
<dbReference type="InterPro" id="IPR011250">
    <property type="entry name" value="OMP/PagP_B-barrel"/>
</dbReference>
<dbReference type="EMBL" id="CP096040">
    <property type="protein sequence ID" value="USQ97572.1"/>
    <property type="molecule type" value="Genomic_DNA"/>
</dbReference>
<dbReference type="SUPFAM" id="SSF56925">
    <property type="entry name" value="OMPA-like"/>
    <property type="match status" value="1"/>
</dbReference>
<sequence length="214" mass="22084">MSKKTTLIAAALLGSALAAPAMAQSTDASSFTGFYGGAEVGYAKPKTKLELTPKTGAPVSGKADKTGFDYGGFLGYGAVVGDDFYVGAEASLGAGGGKASRSLAGNKVTVDPGLRYGLAARAGLVVADDGLLYGKVGLERRKVETSILGAKKKVTEKGLVYGLGYEQKLTPNMSLRGEVLRVKYDDKVAAFSSGDKVKLDGTETRLNLGAVIRF</sequence>
<dbReference type="InterPro" id="IPR027385">
    <property type="entry name" value="Beta-barrel_OMP"/>
</dbReference>
<keyword evidence="2 5" id="KW-0732">Signal</keyword>
<name>A0ABY4ZZY3_9CAUL</name>
<feature type="domain" description="Outer membrane protein beta-barrel" evidence="6">
    <location>
        <begin position="9"/>
        <end position="214"/>
    </location>
</feature>
<organism evidence="7 8">
    <name type="scientific">Caulobacter segnis</name>
    <dbReference type="NCBI Taxonomy" id="88688"/>
    <lineage>
        <taxon>Bacteria</taxon>
        <taxon>Pseudomonadati</taxon>
        <taxon>Pseudomonadota</taxon>
        <taxon>Alphaproteobacteria</taxon>
        <taxon>Caulobacterales</taxon>
        <taxon>Caulobacteraceae</taxon>
        <taxon>Caulobacter</taxon>
    </lineage>
</organism>